<feature type="region of interest" description="Disordered" evidence="1">
    <location>
        <begin position="1"/>
        <end position="20"/>
    </location>
</feature>
<dbReference type="InterPro" id="IPR046591">
    <property type="entry name" value="DUF6649"/>
</dbReference>
<feature type="region of interest" description="Disordered" evidence="1">
    <location>
        <begin position="59"/>
        <end position="81"/>
    </location>
</feature>
<sequence>MAGDGESRKRGVKRMADESLSDDQRFLKRLHLLSLESGNNSVHSNGNYYLTAPTSAITQTNTNGAQSGPPSTTQNDSMSVDDTPNRVYVHDIDAELADVQSHEPEERLIFLPDIEKHFSRIPQQVLTGLRDSADNHEAQQIVLYDVPESLTKDEGHDSVRRAILEARQRARQKAAEVARYEDMVRKYGQSQEVHDAETAHGYTNGYEGDVEDHDADAMDIG</sequence>
<dbReference type="Proteomes" id="UP000192596">
    <property type="component" value="Unassembled WGS sequence"/>
</dbReference>
<dbReference type="OrthoDB" id="5345504at2759"/>
<dbReference type="EMBL" id="NAJO01000078">
    <property type="protein sequence ID" value="OQN95819.1"/>
    <property type="molecule type" value="Genomic_DNA"/>
</dbReference>
<name>A0A1V8S9V1_9PEZI</name>
<proteinExistence type="predicted"/>
<accession>A0A1V8S9V1</accession>
<feature type="region of interest" description="Disordered" evidence="1">
    <location>
        <begin position="201"/>
        <end position="221"/>
    </location>
</feature>
<evidence type="ECO:0000313" key="2">
    <source>
        <dbReference type="EMBL" id="OQN95819.1"/>
    </source>
</evidence>
<keyword evidence="3" id="KW-1185">Reference proteome</keyword>
<dbReference type="STRING" id="1507870.A0A1V8S9V1"/>
<reference evidence="3" key="1">
    <citation type="submission" date="2017-03" db="EMBL/GenBank/DDBJ databases">
        <title>Genomes of endolithic fungi from Antarctica.</title>
        <authorList>
            <person name="Coleine C."/>
            <person name="Masonjones S."/>
            <person name="Stajich J.E."/>
        </authorList>
    </citation>
    <scope>NUCLEOTIDE SEQUENCE [LARGE SCALE GENOMIC DNA]</scope>
    <source>
        <strain evidence="3">CCFEE 5527</strain>
    </source>
</reference>
<dbReference type="AlphaFoldDB" id="A0A1V8S9V1"/>
<evidence type="ECO:0000313" key="3">
    <source>
        <dbReference type="Proteomes" id="UP000192596"/>
    </source>
</evidence>
<evidence type="ECO:0000256" key="1">
    <source>
        <dbReference type="SAM" id="MobiDB-lite"/>
    </source>
</evidence>
<comment type="caution">
    <text evidence="2">The sequence shown here is derived from an EMBL/GenBank/DDBJ whole genome shotgun (WGS) entry which is preliminary data.</text>
</comment>
<organism evidence="2 3">
    <name type="scientific">Cryoendolithus antarcticus</name>
    <dbReference type="NCBI Taxonomy" id="1507870"/>
    <lineage>
        <taxon>Eukaryota</taxon>
        <taxon>Fungi</taxon>
        <taxon>Dikarya</taxon>
        <taxon>Ascomycota</taxon>
        <taxon>Pezizomycotina</taxon>
        <taxon>Dothideomycetes</taxon>
        <taxon>Dothideomycetidae</taxon>
        <taxon>Cladosporiales</taxon>
        <taxon>Cladosporiaceae</taxon>
        <taxon>Cryoendolithus</taxon>
    </lineage>
</organism>
<dbReference type="InParanoid" id="A0A1V8S9V1"/>
<dbReference type="Pfam" id="PF20354">
    <property type="entry name" value="DUF6649"/>
    <property type="match status" value="1"/>
</dbReference>
<protein>
    <submittedName>
        <fullName evidence="2">Uncharacterized protein</fullName>
    </submittedName>
</protein>
<gene>
    <name evidence="2" type="ORF">B0A48_18104</name>
</gene>